<reference evidence="1 2" key="1">
    <citation type="submission" date="2021-06" db="EMBL/GenBank/DDBJ databases">
        <title>Caerostris extrusa draft genome.</title>
        <authorList>
            <person name="Kono N."/>
            <person name="Arakawa K."/>
        </authorList>
    </citation>
    <scope>NUCLEOTIDE SEQUENCE [LARGE SCALE GENOMIC DNA]</scope>
</reference>
<keyword evidence="2" id="KW-1185">Reference proteome</keyword>
<dbReference type="EMBL" id="BPLR01017822">
    <property type="protein sequence ID" value="GIY94777.1"/>
    <property type="molecule type" value="Genomic_DNA"/>
</dbReference>
<dbReference type="Proteomes" id="UP001054945">
    <property type="component" value="Unassembled WGS sequence"/>
</dbReference>
<gene>
    <name evidence="1" type="ORF">CEXT_239921</name>
</gene>
<sequence length="119" mass="13806">MRLGRSSVVLSKLIPRHVLFQGEEFPSQCLYLHDKGRVPTVLSSNRKEFTLVYLSSLGRQDRVPDYIPENLWPAWQIEVCTRINRFAFFRQKFRRVVETHSGARTIPGRKVPFAVSAFA</sequence>
<dbReference type="AlphaFoldDB" id="A0AAV4XHY3"/>
<proteinExistence type="predicted"/>
<evidence type="ECO:0000313" key="2">
    <source>
        <dbReference type="Proteomes" id="UP001054945"/>
    </source>
</evidence>
<name>A0AAV4XHY3_CAEEX</name>
<accession>A0AAV4XHY3</accession>
<evidence type="ECO:0000313" key="1">
    <source>
        <dbReference type="EMBL" id="GIY94777.1"/>
    </source>
</evidence>
<comment type="caution">
    <text evidence="1">The sequence shown here is derived from an EMBL/GenBank/DDBJ whole genome shotgun (WGS) entry which is preliminary data.</text>
</comment>
<organism evidence="1 2">
    <name type="scientific">Caerostris extrusa</name>
    <name type="common">Bark spider</name>
    <name type="synonym">Caerostris bankana</name>
    <dbReference type="NCBI Taxonomy" id="172846"/>
    <lineage>
        <taxon>Eukaryota</taxon>
        <taxon>Metazoa</taxon>
        <taxon>Ecdysozoa</taxon>
        <taxon>Arthropoda</taxon>
        <taxon>Chelicerata</taxon>
        <taxon>Arachnida</taxon>
        <taxon>Araneae</taxon>
        <taxon>Araneomorphae</taxon>
        <taxon>Entelegynae</taxon>
        <taxon>Araneoidea</taxon>
        <taxon>Araneidae</taxon>
        <taxon>Caerostris</taxon>
    </lineage>
</organism>
<protein>
    <submittedName>
        <fullName evidence="1">Uncharacterized protein</fullName>
    </submittedName>
</protein>